<dbReference type="Proteomes" id="UP000704712">
    <property type="component" value="Unassembled WGS sequence"/>
</dbReference>
<dbReference type="EMBL" id="JAACNO010002331">
    <property type="protein sequence ID" value="KAF4134223.1"/>
    <property type="molecule type" value="Genomic_DNA"/>
</dbReference>
<feature type="coiled-coil region" evidence="1">
    <location>
        <begin position="502"/>
        <end position="556"/>
    </location>
</feature>
<gene>
    <name evidence="3" type="ORF">GN958_ATG16604</name>
</gene>
<feature type="region of interest" description="Disordered" evidence="2">
    <location>
        <begin position="780"/>
        <end position="799"/>
    </location>
</feature>
<feature type="region of interest" description="Disordered" evidence="2">
    <location>
        <begin position="693"/>
        <end position="758"/>
    </location>
</feature>
<evidence type="ECO:0000313" key="4">
    <source>
        <dbReference type="Proteomes" id="UP000704712"/>
    </source>
</evidence>
<dbReference type="AlphaFoldDB" id="A0A8S9U1R0"/>
<feature type="compositionally biased region" description="Basic and acidic residues" evidence="2">
    <location>
        <begin position="140"/>
        <end position="151"/>
    </location>
</feature>
<comment type="caution">
    <text evidence="3">The sequence shown here is derived from an EMBL/GenBank/DDBJ whole genome shotgun (WGS) entry which is preliminary data.</text>
</comment>
<organism evidence="3 4">
    <name type="scientific">Phytophthora infestans</name>
    <name type="common">Potato late blight agent</name>
    <name type="synonym">Botrytis infestans</name>
    <dbReference type="NCBI Taxonomy" id="4787"/>
    <lineage>
        <taxon>Eukaryota</taxon>
        <taxon>Sar</taxon>
        <taxon>Stramenopiles</taxon>
        <taxon>Oomycota</taxon>
        <taxon>Peronosporomycetes</taxon>
        <taxon>Peronosporales</taxon>
        <taxon>Peronosporaceae</taxon>
        <taxon>Phytophthora</taxon>
    </lineage>
</organism>
<reference evidence="3" key="1">
    <citation type="submission" date="2020-03" db="EMBL/GenBank/DDBJ databases">
        <title>Hybrid Assembly of Korean Phytophthora infestans isolates.</title>
        <authorList>
            <person name="Prokchorchik M."/>
            <person name="Lee Y."/>
            <person name="Seo J."/>
            <person name="Cho J.-H."/>
            <person name="Park Y.-E."/>
            <person name="Jang D.-C."/>
            <person name="Im J.-S."/>
            <person name="Choi J.-G."/>
            <person name="Park H.-J."/>
            <person name="Lee G.-B."/>
            <person name="Lee Y.-G."/>
            <person name="Hong S.-Y."/>
            <person name="Cho K."/>
            <person name="Sohn K.H."/>
        </authorList>
    </citation>
    <scope>NUCLEOTIDE SEQUENCE</scope>
    <source>
        <strain evidence="3">KR_2_A2</strain>
    </source>
</reference>
<evidence type="ECO:0000313" key="3">
    <source>
        <dbReference type="EMBL" id="KAF4134223.1"/>
    </source>
</evidence>
<proteinExistence type="predicted"/>
<protein>
    <submittedName>
        <fullName evidence="3">Uncharacterized protein</fullName>
    </submittedName>
</protein>
<feature type="compositionally biased region" description="Basic and acidic residues" evidence="2">
    <location>
        <begin position="113"/>
        <end position="129"/>
    </location>
</feature>
<accession>A0A8S9U1R0</accession>
<evidence type="ECO:0000256" key="1">
    <source>
        <dbReference type="SAM" id="Coils"/>
    </source>
</evidence>
<keyword evidence="1" id="KW-0175">Coiled coil</keyword>
<name>A0A8S9U1R0_PHYIN</name>
<feature type="compositionally biased region" description="Basic and acidic residues" evidence="2">
    <location>
        <begin position="707"/>
        <end position="721"/>
    </location>
</feature>
<feature type="coiled-coil region" evidence="1">
    <location>
        <begin position="284"/>
        <end position="311"/>
    </location>
</feature>
<feature type="region of interest" description="Disordered" evidence="2">
    <location>
        <begin position="93"/>
        <end position="197"/>
    </location>
</feature>
<sequence length="821" mass="93636">MFDRWTKKPAGRVQASKAIPVPLLDGETLLQYTRKFERWLLTKHETFASLRGDPSRERGFWFSFAHIRADTCGNMVVGSKVVSLKRDAKELEPFYESSSDNSNKRLRYSESPSNDREKSSSQSLERRSEWGNTTRANPTKSRDNELHHVVKEEDESSSRYESAISCQSDVRQKKRHHKDSLEEGEVSPKQTQKKLATRIKVPVSAQEALKFPKADVQRPLETYWHHEIQPIELQFETKIEIRSHNTKPGKSCITSRPAKTTISPISPLNDEHEKIYCEPPPVWAAQLIKQVHDLQNQVEQLQEEVKTLRKISVKPCSSCGESEDKDADTLEALKLSTIPAKMGSAALAKTFSVDIKNEALVSGEHTAETENTTGVEQRILVPSVADGSVKDDPEKRKLMAEYDYINMQIMANQTAIDDALVYVKTLKQVDEASAAEHHSQIMELVVSVNQEKEKRASALAVLIVYCWSERHEQLQSMLDKDAIASTCSTVKHEKWAAISSQIEEKDAKMKKLEAQLNDEFQAVKASHIESDSVRHLKSLQAEKVALEEEQQQLLVSFLQDDDEIQKLVKKLLAERKSQATTSGVLSKRVLSVEAFRRERLERSSVSHLTPSPTKAIPIPLYPGESQQQYSYKFEQWLMKKHIHLESVQRDPKHERKLWLAFAFNTLNPSTTERVAPQWVPKRSIDEEYEAFYQRSASQSGKRLRRNRSMDSDRSARRERPPAPRIKARRERQSTSSSHLDEEDTTHVPHSYSNTRPIDGRDEILNSCQMPPRSYCSLKACSPVPKPPSDKAMQPRSRTEIVTENSTPIRRLVSLSTSICNK</sequence>
<feature type="compositionally biased region" description="Polar residues" evidence="2">
    <location>
        <begin position="130"/>
        <end position="139"/>
    </location>
</feature>
<evidence type="ECO:0000256" key="2">
    <source>
        <dbReference type="SAM" id="MobiDB-lite"/>
    </source>
</evidence>